<evidence type="ECO:0000313" key="4">
    <source>
        <dbReference type="Proteomes" id="UP000324269"/>
    </source>
</evidence>
<dbReference type="AlphaFoldDB" id="A0A5D4U073"/>
<proteinExistence type="predicted"/>
<dbReference type="GO" id="GO:0005737">
    <property type="term" value="C:cytoplasm"/>
    <property type="evidence" value="ECO:0007669"/>
    <property type="project" value="TreeGrafter"/>
</dbReference>
<dbReference type="InterPro" id="IPR036663">
    <property type="entry name" value="Fumarylacetoacetase_C_sf"/>
</dbReference>
<sequence length="252" mass="28033">MDFHQIKGIEMDKITLAYPNLTVEESYEIQKLWEQCALQRGDHKIGWKMGLTSVAKQQSVGVNEPIYGRLTQSMELNQDSLSLQGLIHPRVEPEIAFVMKKDLKGSRLSPRDVWSATEFIMPAVEVIDSRYKNFSFTLVDVVADNASSSRFILSDQAYSPFNYSLENLEVSMFRNGEKVQSGLGSAVLGHPVKSIIELAKMLDRDGLGIESGMVILTGGLTEAINIYDGDSLKVDFGPLGFIDFNVCNGKDE</sequence>
<dbReference type="InterPro" id="IPR050772">
    <property type="entry name" value="Hydratase-Decarb/MhpD_sf"/>
</dbReference>
<gene>
    <name evidence="3" type="ORF">FZC85_11035</name>
</gene>
<feature type="domain" description="Fumarylacetoacetase-like C-terminal" evidence="2">
    <location>
        <begin position="71"/>
        <end position="243"/>
    </location>
</feature>
<dbReference type="InterPro" id="IPR011234">
    <property type="entry name" value="Fumarylacetoacetase-like_C"/>
</dbReference>
<evidence type="ECO:0000313" key="3">
    <source>
        <dbReference type="EMBL" id="TYS85988.1"/>
    </source>
</evidence>
<dbReference type="GO" id="GO:0008684">
    <property type="term" value="F:2-oxopent-4-enoate hydratase activity"/>
    <property type="evidence" value="ECO:0007669"/>
    <property type="project" value="TreeGrafter"/>
</dbReference>
<dbReference type="Gene3D" id="3.90.850.10">
    <property type="entry name" value="Fumarylacetoacetase-like, C-terminal domain"/>
    <property type="match status" value="1"/>
</dbReference>
<evidence type="ECO:0000256" key="1">
    <source>
        <dbReference type="ARBA" id="ARBA00023239"/>
    </source>
</evidence>
<keyword evidence="1" id="KW-0456">Lyase</keyword>
<name>A0A5D4U073_9BACI</name>
<dbReference type="EMBL" id="VTEZ01000003">
    <property type="protein sequence ID" value="TYS85988.1"/>
    <property type="molecule type" value="Genomic_DNA"/>
</dbReference>
<dbReference type="OrthoDB" id="9792137at2"/>
<dbReference type="SUPFAM" id="SSF56529">
    <property type="entry name" value="FAH"/>
    <property type="match status" value="1"/>
</dbReference>
<comment type="caution">
    <text evidence="3">The sequence shown here is derived from an EMBL/GenBank/DDBJ whole genome shotgun (WGS) entry which is preliminary data.</text>
</comment>
<organism evidence="3 4">
    <name type="scientific">Rossellomorea aquimaris</name>
    <dbReference type="NCBI Taxonomy" id="189382"/>
    <lineage>
        <taxon>Bacteria</taxon>
        <taxon>Bacillati</taxon>
        <taxon>Bacillota</taxon>
        <taxon>Bacilli</taxon>
        <taxon>Bacillales</taxon>
        <taxon>Bacillaceae</taxon>
        <taxon>Rossellomorea</taxon>
    </lineage>
</organism>
<dbReference type="PANTHER" id="PTHR30143">
    <property type="entry name" value="ACID HYDRATASE"/>
    <property type="match status" value="1"/>
</dbReference>
<dbReference type="PANTHER" id="PTHR30143:SF0">
    <property type="entry name" value="2-KETO-4-PENTENOATE HYDRATASE"/>
    <property type="match status" value="1"/>
</dbReference>
<evidence type="ECO:0000259" key="2">
    <source>
        <dbReference type="Pfam" id="PF01557"/>
    </source>
</evidence>
<protein>
    <submittedName>
        <fullName evidence="3">4-oxalocrotonate decarboxylase</fullName>
    </submittedName>
</protein>
<reference evidence="3 4" key="1">
    <citation type="submission" date="2019-08" db="EMBL/GenBank/DDBJ databases">
        <title>Bacillus genomes from the desert of Cuatro Cienegas, Coahuila.</title>
        <authorList>
            <person name="Olmedo-Alvarez G."/>
        </authorList>
    </citation>
    <scope>NUCLEOTIDE SEQUENCE [LARGE SCALE GENOMIC DNA]</scope>
    <source>
        <strain evidence="3 4">CH87b_3T</strain>
    </source>
</reference>
<dbReference type="Proteomes" id="UP000324269">
    <property type="component" value="Unassembled WGS sequence"/>
</dbReference>
<accession>A0A5D4U073</accession>
<dbReference type="Pfam" id="PF01557">
    <property type="entry name" value="FAA_hydrolase"/>
    <property type="match status" value="1"/>
</dbReference>